<proteinExistence type="predicted"/>
<gene>
    <name evidence="6" type="ORF">CUNI_LOCUS17472</name>
</gene>
<dbReference type="PANTHER" id="PTHR24214:SF38">
    <property type="entry name" value="PDZ AND LIM DOMAIN PROTEIN ZASP-RELATED"/>
    <property type="match status" value="1"/>
</dbReference>
<keyword evidence="7" id="KW-1185">Reference proteome</keyword>
<dbReference type="InterPro" id="IPR050604">
    <property type="entry name" value="PDZ-LIM_domain"/>
</dbReference>
<feature type="compositionally biased region" description="Polar residues" evidence="4">
    <location>
        <begin position="123"/>
        <end position="141"/>
    </location>
</feature>
<keyword evidence="3" id="KW-0479">Metal-binding</keyword>
<evidence type="ECO:0000256" key="3">
    <source>
        <dbReference type="ARBA" id="ARBA00023038"/>
    </source>
</evidence>
<feature type="compositionally biased region" description="Polar residues" evidence="4">
    <location>
        <begin position="425"/>
        <end position="480"/>
    </location>
</feature>
<dbReference type="InterPro" id="IPR001478">
    <property type="entry name" value="PDZ"/>
</dbReference>
<dbReference type="OrthoDB" id="44841at2759"/>
<dbReference type="GO" id="GO:0005912">
    <property type="term" value="C:adherens junction"/>
    <property type="evidence" value="ECO:0007669"/>
    <property type="project" value="TreeGrafter"/>
</dbReference>
<dbReference type="Gene3D" id="2.30.42.10">
    <property type="match status" value="1"/>
</dbReference>
<feature type="region of interest" description="Disordered" evidence="4">
    <location>
        <begin position="222"/>
        <end position="251"/>
    </location>
</feature>
<accession>A0A8S3ZQN9</accession>
<feature type="compositionally biased region" description="Polar residues" evidence="4">
    <location>
        <begin position="595"/>
        <end position="608"/>
    </location>
</feature>
<organism evidence="6 7">
    <name type="scientific">Candidula unifasciata</name>
    <dbReference type="NCBI Taxonomy" id="100452"/>
    <lineage>
        <taxon>Eukaryota</taxon>
        <taxon>Metazoa</taxon>
        <taxon>Spiralia</taxon>
        <taxon>Lophotrochozoa</taxon>
        <taxon>Mollusca</taxon>
        <taxon>Gastropoda</taxon>
        <taxon>Heterobranchia</taxon>
        <taxon>Euthyneura</taxon>
        <taxon>Panpulmonata</taxon>
        <taxon>Eupulmonata</taxon>
        <taxon>Stylommatophora</taxon>
        <taxon>Helicina</taxon>
        <taxon>Helicoidea</taxon>
        <taxon>Geomitridae</taxon>
        <taxon>Candidula</taxon>
    </lineage>
</organism>
<feature type="region of interest" description="Disordered" evidence="4">
    <location>
        <begin position="400"/>
        <end position="617"/>
    </location>
</feature>
<feature type="region of interest" description="Disordered" evidence="4">
    <location>
        <begin position="85"/>
        <end position="195"/>
    </location>
</feature>
<feature type="compositionally biased region" description="Low complexity" evidence="4">
    <location>
        <begin position="481"/>
        <end position="491"/>
    </location>
</feature>
<feature type="compositionally biased region" description="Pro residues" evidence="4">
    <location>
        <begin position="174"/>
        <end position="185"/>
    </location>
</feature>
<dbReference type="PANTHER" id="PTHR24214">
    <property type="entry name" value="PDZ AND LIM DOMAIN PROTEIN ZASP"/>
    <property type="match status" value="1"/>
</dbReference>
<feature type="compositionally biased region" description="Polar residues" evidence="4">
    <location>
        <begin position="329"/>
        <end position="339"/>
    </location>
</feature>
<feature type="domain" description="PDZ" evidence="5">
    <location>
        <begin position="7"/>
        <end position="89"/>
    </location>
</feature>
<dbReference type="Pfam" id="PF00595">
    <property type="entry name" value="PDZ"/>
    <property type="match status" value="1"/>
</dbReference>
<evidence type="ECO:0000256" key="1">
    <source>
        <dbReference type="ARBA" id="ARBA00004496"/>
    </source>
</evidence>
<feature type="compositionally biased region" description="Pro residues" evidence="4">
    <location>
        <begin position="582"/>
        <end position="592"/>
    </location>
</feature>
<dbReference type="GO" id="GO:0001725">
    <property type="term" value="C:stress fiber"/>
    <property type="evidence" value="ECO:0007669"/>
    <property type="project" value="TreeGrafter"/>
</dbReference>
<feature type="compositionally biased region" description="Low complexity" evidence="4">
    <location>
        <begin position="111"/>
        <end position="122"/>
    </location>
</feature>
<evidence type="ECO:0000313" key="6">
    <source>
        <dbReference type="EMBL" id="CAG5131914.1"/>
    </source>
</evidence>
<dbReference type="GO" id="GO:0003779">
    <property type="term" value="F:actin binding"/>
    <property type="evidence" value="ECO:0007669"/>
    <property type="project" value="TreeGrafter"/>
</dbReference>
<dbReference type="PROSITE" id="PS50106">
    <property type="entry name" value="PDZ"/>
    <property type="match status" value="1"/>
</dbReference>
<evidence type="ECO:0000259" key="5">
    <source>
        <dbReference type="PROSITE" id="PS50106"/>
    </source>
</evidence>
<sequence>MPGSRLNVHLTRHSPEVPWGFRLQGGRDLNQALTVQRVFSNSPAEGELQRGDVILSVNNVDASYLTQAEAQNLIKQPGAYLHLVVNRPPPRPSAGIVSPHGATQEPSHQVPISSSPSRPITIQMTQPSFSASYNGPSQQPQYRPPHQPLHVYASPGPNFHHNFERQRSSYSQPPSTPTPTTPVPPWAAQQSAPKKVTKLTKLGGGGLDFGTVYATLPRGASAHYSGRSQTQSQSSFDGPQEQEPERRATGPIPKVCRLRNLGGGGFDFGSTYGAATLPRQGGGRRMSQPVKMPSAAGFGYQPSRTGTDRYGGGAPQFGSDYSYKGYGQPSTQRVQTNLDYTPGSRASEVTPSSQNYPAYEQPYQQQKVYTPTALLLEQQRLQEQQQEDGEAILPVWERRRQFQQSSSQSSEARTPRLKPAPKFTKPSQAPTSYSSLGTDYTRPSGQQPTAAWSTQNQYEPTQVPIQRPASTAYTPITVQYSSQSQSAAPATAPKPSPPAPGHVQSTAPSWQRHEEEDRGLPTWRSSLKPTGVKPWEAEESYATEQPPASKPTPSATTPSGDRDWSQSAVLRILSQEDGRGKQPPPPVAPKPQPQYSSVPASQHYQSSFYDEVAASDF</sequence>
<dbReference type="GO" id="GO:0061061">
    <property type="term" value="P:muscle structure development"/>
    <property type="evidence" value="ECO:0007669"/>
    <property type="project" value="TreeGrafter"/>
</dbReference>
<dbReference type="Proteomes" id="UP000678393">
    <property type="component" value="Unassembled WGS sequence"/>
</dbReference>
<protein>
    <recommendedName>
        <fullName evidence="5">PDZ domain-containing protein</fullName>
    </recommendedName>
</protein>
<evidence type="ECO:0000256" key="4">
    <source>
        <dbReference type="SAM" id="MobiDB-lite"/>
    </source>
</evidence>
<evidence type="ECO:0000313" key="7">
    <source>
        <dbReference type="Proteomes" id="UP000678393"/>
    </source>
</evidence>
<dbReference type="GO" id="GO:0031941">
    <property type="term" value="C:filamentous actin"/>
    <property type="evidence" value="ECO:0007669"/>
    <property type="project" value="TreeGrafter"/>
</dbReference>
<dbReference type="GO" id="GO:0030036">
    <property type="term" value="P:actin cytoskeleton organization"/>
    <property type="evidence" value="ECO:0007669"/>
    <property type="project" value="TreeGrafter"/>
</dbReference>
<evidence type="ECO:0000256" key="2">
    <source>
        <dbReference type="ARBA" id="ARBA00022490"/>
    </source>
</evidence>
<reference evidence="6" key="1">
    <citation type="submission" date="2021-04" db="EMBL/GenBank/DDBJ databases">
        <authorList>
            <consortium name="Molecular Ecology Group"/>
        </authorList>
    </citation>
    <scope>NUCLEOTIDE SEQUENCE</scope>
</reference>
<keyword evidence="3" id="KW-0440">LIM domain</keyword>
<dbReference type="SMART" id="SM00228">
    <property type="entry name" value="PDZ"/>
    <property type="match status" value="1"/>
</dbReference>
<dbReference type="GO" id="GO:0051371">
    <property type="term" value="F:muscle alpha-actinin binding"/>
    <property type="evidence" value="ECO:0007669"/>
    <property type="project" value="TreeGrafter"/>
</dbReference>
<feature type="compositionally biased region" description="Polar residues" evidence="4">
    <location>
        <begin position="347"/>
        <end position="356"/>
    </location>
</feature>
<name>A0A8S3ZQN9_9EUPU</name>
<feature type="region of interest" description="Disordered" evidence="4">
    <location>
        <begin position="329"/>
        <end position="356"/>
    </location>
</feature>
<dbReference type="SUPFAM" id="SSF50156">
    <property type="entry name" value="PDZ domain-like"/>
    <property type="match status" value="1"/>
</dbReference>
<comment type="caution">
    <text evidence="6">The sequence shown here is derived from an EMBL/GenBank/DDBJ whole genome shotgun (WGS) entry which is preliminary data.</text>
</comment>
<dbReference type="CDD" id="cd23068">
    <property type="entry name" value="PDZ_ZASP52-like"/>
    <property type="match status" value="1"/>
</dbReference>
<keyword evidence="2" id="KW-0963">Cytoplasm</keyword>
<dbReference type="FunFam" id="2.30.42.10:FF:000055">
    <property type="entry name" value="PDZ and LIM domain protein 3"/>
    <property type="match status" value="1"/>
</dbReference>
<dbReference type="AlphaFoldDB" id="A0A8S3ZQN9"/>
<comment type="subcellular location">
    <subcellularLocation>
        <location evidence="1">Cytoplasm</location>
    </subcellularLocation>
</comment>
<feature type="region of interest" description="Disordered" evidence="4">
    <location>
        <begin position="279"/>
        <end position="311"/>
    </location>
</feature>
<feature type="compositionally biased region" description="Polar residues" evidence="4">
    <location>
        <begin position="226"/>
        <end position="237"/>
    </location>
</feature>
<keyword evidence="3" id="KW-0862">Zinc</keyword>
<dbReference type="GO" id="GO:0030018">
    <property type="term" value="C:Z disc"/>
    <property type="evidence" value="ECO:0007669"/>
    <property type="project" value="TreeGrafter"/>
</dbReference>
<dbReference type="InterPro" id="IPR036034">
    <property type="entry name" value="PDZ_sf"/>
</dbReference>
<dbReference type="EMBL" id="CAJHNH020004946">
    <property type="protein sequence ID" value="CAG5131914.1"/>
    <property type="molecule type" value="Genomic_DNA"/>
</dbReference>